<dbReference type="STRING" id="1123269.NX02_20140"/>
<dbReference type="Proteomes" id="UP000018851">
    <property type="component" value="Chromosome"/>
</dbReference>
<dbReference type="AlphaFoldDB" id="W0AGL7"/>
<accession>W0AGL7</accession>
<protein>
    <submittedName>
        <fullName evidence="2">Uncharacterized protein</fullName>
    </submittedName>
</protein>
<evidence type="ECO:0000256" key="1">
    <source>
        <dbReference type="SAM" id="MobiDB-lite"/>
    </source>
</evidence>
<keyword evidence="3" id="KW-1185">Reference proteome</keyword>
<evidence type="ECO:0000313" key="3">
    <source>
        <dbReference type="Proteomes" id="UP000018851"/>
    </source>
</evidence>
<name>W0AGL7_9SPHN</name>
<evidence type="ECO:0000313" key="2">
    <source>
        <dbReference type="EMBL" id="AHE55687.1"/>
    </source>
</evidence>
<organism evidence="2 3">
    <name type="scientific">Sphingomonas sanxanigenens DSM 19645 = NX02</name>
    <dbReference type="NCBI Taxonomy" id="1123269"/>
    <lineage>
        <taxon>Bacteria</taxon>
        <taxon>Pseudomonadati</taxon>
        <taxon>Pseudomonadota</taxon>
        <taxon>Alphaproteobacteria</taxon>
        <taxon>Sphingomonadales</taxon>
        <taxon>Sphingomonadaceae</taxon>
        <taxon>Sphingomonas</taxon>
    </lineage>
</organism>
<dbReference type="HOGENOM" id="CLU_154639_0_0_5"/>
<feature type="compositionally biased region" description="Low complexity" evidence="1">
    <location>
        <begin position="108"/>
        <end position="126"/>
    </location>
</feature>
<gene>
    <name evidence="2" type="ORF">NX02_20140</name>
</gene>
<dbReference type="EMBL" id="CP006644">
    <property type="protein sequence ID" value="AHE55687.1"/>
    <property type="molecule type" value="Genomic_DNA"/>
</dbReference>
<proteinExistence type="predicted"/>
<dbReference type="RefSeq" id="WP_025293835.1">
    <property type="nucleotide sequence ID" value="NZ_CP006644.1"/>
</dbReference>
<dbReference type="OrthoDB" id="7597270at2"/>
<sequence length="137" mass="15081">MSTAARLALSDPIYGRIAKAVPRSVDPMLREDIMSDIYLGIREGRLHPRDIATMAKVYISAGYAAFANRWGAVSIDAVMPGTDDLRLVDMIEDPQALEAFDRIQISSRAHPPAARAHPAGTAPARRVQPVQQYREQV</sequence>
<feature type="region of interest" description="Disordered" evidence="1">
    <location>
        <begin position="108"/>
        <end position="137"/>
    </location>
</feature>
<dbReference type="PATRIC" id="fig|1123269.5.peg.3937"/>
<reference evidence="2 3" key="1">
    <citation type="submission" date="2013-07" db="EMBL/GenBank/DDBJ databases">
        <title>Completed genome of Sphingomonas sanxanigenens NX02.</title>
        <authorList>
            <person name="Ma T."/>
            <person name="Huang H."/>
            <person name="Wu M."/>
            <person name="Li X."/>
            <person name="Li G."/>
        </authorList>
    </citation>
    <scope>NUCLEOTIDE SEQUENCE [LARGE SCALE GENOMIC DNA]</scope>
    <source>
        <strain evidence="2 3">NX02</strain>
    </source>
</reference>
<dbReference type="KEGG" id="ssan:NX02_20140"/>